<evidence type="ECO:0000256" key="4">
    <source>
        <dbReference type="ARBA" id="ARBA00022827"/>
    </source>
</evidence>
<comment type="caution">
    <text evidence="8">The sequence shown here is derived from an EMBL/GenBank/DDBJ whole genome shotgun (WGS) entry which is preliminary data.</text>
</comment>
<dbReference type="Pfam" id="PF02771">
    <property type="entry name" value="Acyl-CoA_dh_N"/>
    <property type="match status" value="1"/>
</dbReference>
<dbReference type="Pfam" id="PF00441">
    <property type="entry name" value="Acyl-CoA_dh_1"/>
    <property type="match status" value="1"/>
</dbReference>
<sequence>MNDEDNFLAEAFRRQLGAMITPAAIRAVEEGKSATALWAELNESGFVDAMLPEDAGGAGLDLAQAFPLICAAGEFAMPLPFAETMVARGLLARHGVGIPGPGAIVMAASSNLLPGARHADHALVGGDGGSALVAITAQGDDLFNTGAATSIEQGELIATFAAEPDTVLVCAAAVSSALMAGAMARVLEMSLRHASERQQFGRSLGKFQAIQQQLAVLAEQVLSAQVAARGAFVGASFDPVRVAAAKCRANEAATVVCNIAHAIHGAIGVTAEFDLQLYTRRIKQWQLAFGSEVYWGARLGLARIASRAETTADFLRLQLATKAD</sequence>
<evidence type="ECO:0000256" key="1">
    <source>
        <dbReference type="ARBA" id="ARBA00001974"/>
    </source>
</evidence>
<proteinExistence type="inferred from homology"/>
<dbReference type="Gene3D" id="1.20.140.10">
    <property type="entry name" value="Butyryl-CoA Dehydrogenase, subunit A, domain 3"/>
    <property type="match status" value="1"/>
</dbReference>
<dbReference type="GO" id="GO:0070991">
    <property type="term" value="F:medium-chain fatty acyl-CoA dehydrogenase activity"/>
    <property type="evidence" value="ECO:0007669"/>
    <property type="project" value="UniProtKB-EC"/>
</dbReference>
<dbReference type="InterPro" id="IPR009075">
    <property type="entry name" value="AcylCo_DH/oxidase_C"/>
</dbReference>
<organism evidence="8 9">
    <name type="scientific">Novosphingobium hassiacum</name>
    <dbReference type="NCBI Taxonomy" id="173676"/>
    <lineage>
        <taxon>Bacteria</taxon>
        <taxon>Pseudomonadati</taxon>
        <taxon>Pseudomonadota</taxon>
        <taxon>Alphaproteobacteria</taxon>
        <taxon>Sphingomonadales</taxon>
        <taxon>Sphingomonadaceae</taxon>
        <taxon>Novosphingobium</taxon>
    </lineage>
</organism>
<dbReference type="Gene3D" id="1.10.540.10">
    <property type="entry name" value="Acyl-CoA dehydrogenase/oxidase, N-terminal domain"/>
    <property type="match status" value="1"/>
</dbReference>
<dbReference type="RefSeq" id="WP_183614618.1">
    <property type="nucleotide sequence ID" value="NZ_JACICY010000010.1"/>
</dbReference>
<keyword evidence="4" id="KW-0274">FAD</keyword>
<name>A0A7W6A2L9_9SPHN</name>
<comment type="cofactor">
    <cofactor evidence="1">
        <name>FAD</name>
        <dbReference type="ChEBI" id="CHEBI:57692"/>
    </cofactor>
</comment>
<keyword evidence="5 8" id="KW-0560">Oxidoreductase</keyword>
<feature type="domain" description="Acyl-CoA dehydrogenase/oxidase N-terminal" evidence="7">
    <location>
        <begin position="3"/>
        <end position="78"/>
    </location>
</feature>
<dbReference type="EC" id="1.3.8.7" evidence="8"/>
<dbReference type="InterPro" id="IPR009100">
    <property type="entry name" value="AcylCoA_DH/oxidase_NM_dom_sf"/>
</dbReference>
<dbReference type="GO" id="GO:0050660">
    <property type="term" value="F:flavin adenine dinucleotide binding"/>
    <property type="evidence" value="ECO:0007669"/>
    <property type="project" value="InterPro"/>
</dbReference>
<dbReference type="InterPro" id="IPR013786">
    <property type="entry name" value="AcylCoA_DH/ox_N"/>
</dbReference>
<dbReference type="EMBL" id="JACICY010000010">
    <property type="protein sequence ID" value="MBB3862125.1"/>
    <property type="molecule type" value="Genomic_DNA"/>
</dbReference>
<dbReference type="SUPFAM" id="SSF47203">
    <property type="entry name" value="Acyl-CoA dehydrogenase C-terminal domain-like"/>
    <property type="match status" value="1"/>
</dbReference>
<dbReference type="InterPro" id="IPR037069">
    <property type="entry name" value="AcylCoA_DH/ox_N_sf"/>
</dbReference>
<reference evidence="8 9" key="1">
    <citation type="submission" date="2020-08" db="EMBL/GenBank/DDBJ databases">
        <title>Genomic Encyclopedia of Type Strains, Phase IV (KMG-IV): sequencing the most valuable type-strain genomes for metagenomic binning, comparative biology and taxonomic classification.</title>
        <authorList>
            <person name="Goeker M."/>
        </authorList>
    </citation>
    <scope>NUCLEOTIDE SEQUENCE [LARGE SCALE GENOMIC DNA]</scope>
    <source>
        <strain evidence="8 9">DSM 14552</strain>
    </source>
</reference>
<accession>A0A7W6A2L9</accession>
<dbReference type="InterPro" id="IPR036250">
    <property type="entry name" value="AcylCo_DH-like_C"/>
</dbReference>
<keyword evidence="9" id="KW-1185">Reference proteome</keyword>
<gene>
    <name evidence="8" type="ORF">GGQ88_003423</name>
</gene>
<evidence type="ECO:0000313" key="8">
    <source>
        <dbReference type="EMBL" id="MBB3862125.1"/>
    </source>
</evidence>
<evidence type="ECO:0000256" key="3">
    <source>
        <dbReference type="ARBA" id="ARBA00022630"/>
    </source>
</evidence>
<evidence type="ECO:0000259" key="6">
    <source>
        <dbReference type="Pfam" id="PF00441"/>
    </source>
</evidence>
<evidence type="ECO:0000259" key="7">
    <source>
        <dbReference type="Pfam" id="PF02771"/>
    </source>
</evidence>
<keyword evidence="3" id="KW-0285">Flavoprotein</keyword>
<evidence type="ECO:0000313" key="9">
    <source>
        <dbReference type="Proteomes" id="UP000562395"/>
    </source>
</evidence>
<evidence type="ECO:0000256" key="5">
    <source>
        <dbReference type="ARBA" id="ARBA00023002"/>
    </source>
</evidence>
<evidence type="ECO:0000256" key="2">
    <source>
        <dbReference type="ARBA" id="ARBA00009347"/>
    </source>
</evidence>
<protein>
    <submittedName>
        <fullName evidence="8">Acyl-CoA dehydrogenase</fullName>
        <ecNumber evidence="8">1.3.8.7</ecNumber>
    </submittedName>
</protein>
<dbReference type="PANTHER" id="PTHR43884:SF20">
    <property type="entry name" value="ACYL-COA DEHYDROGENASE FADE28"/>
    <property type="match status" value="1"/>
</dbReference>
<dbReference type="AlphaFoldDB" id="A0A7W6A2L9"/>
<dbReference type="SUPFAM" id="SSF56645">
    <property type="entry name" value="Acyl-CoA dehydrogenase NM domain-like"/>
    <property type="match status" value="1"/>
</dbReference>
<feature type="domain" description="Acyl-CoA dehydrogenase/oxidase C-terminal" evidence="6">
    <location>
        <begin position="176"/>
        <end position="291"/>
    </location>
</feature>
<comment type="similarity">
    <text evidence="2">Belongs to the acyl-CoA dehydrogenase family.</text>
</comment>
<dbReference type="PANTHER" id="PTHR43884">
    <property type="entry name" value="ACYL-COA DEHYDROGENASE"/>
    <property type="match status" value="1"/>
</dbReference>
<dbReference type="Proteomes" id="UP000562395">
    <property type="component" value="Unassembled WGS sequence"/>
</dbReference>